<dbReference type="InterPro" id="IPR002048">
    <property type="entry name" value="EF_hand_dom"/>
</dbReference>
<dbReference type="KEGG" id="vvi:100252151"/>
<dbReference type="OrthoDB" id="186625at2759"/>
<proteinExistence type="predicted"/>
<dbReference type="EMBL" id="QGNW01000378">
    <property type="protein sequence ID" value="RVW74037.1"/>
    <property type="molecule type" value="Genomic_DNA"/>
</dbReference>
<dbReference type="Proteomes" id="UP000288805">
    <property type="component" value="Unassembled WGS sequence"/>
</dbReference>
<dbReference type="PANTHER" id="PTHR34574:SF12">
    <property type="entry name" value="CALCIUM-BINDING EF HAND FAMILY PROTEIN"/>
    <property type="match status" value="1"/>
</dbReference>
<dbReference type="Gramene" id="Vitis14g00650.t01">
    <property type="protein sequence ID" value="Vitis14g00650.t01.CDS"/>
    <property type="gene ID" value="Vitis14g00650"/>
</dbReference>
<evidence type="ECO:0000313" key="3">
    <source>
        <dbReference type="EMBL" id="RVW74037.1"/>
    </source>
</evidence>
<protein>
    <recommendedName>
        <fullName evidence="1">EF-hand domain-containing protein</fullName>
    </recommendedName>
</protein>
<dbReference type="PANTHER" id="PTHR34574">
    <property type="entry name" value="CALCIUM-BINDING EF-HAND FAMILY PROTEIN-RELATED"/>
    <property type="match status" value="1"/>
</dbReference>
<evidence type="ECO:0000313" key="2">
    <source>
        <dbReference type="EMBL" id="RVW27437.1"/>
    </source>
</evidence>
<dbReference type="InterPro" id="IPR011992">
    <property type="entry name" value="EF-hand-dom_pair"/>
</dbReference>
<accession>A0A438GPC1</accession>
<feature type="domain" description="EF-hand" evidence="1">
    <location>
        <begin position="68"/>
        <end position="103"/>
    </location>
</feature>
<dbReference type="EMBL" id="QGNW01001951">
    <property type="protein sequence ID" value="RVW27437.1"/>
    <property type="molecule type" value="Genomic_DNA"/>
</dbReference>
<evidence type="ECO:0000313" key="4">
    <source>
        <dbReference type="Proteomes" id="UP000288805"/>
    </source>
</evidence>
<reference evidence="3 4" key="1">
    <citation type="journal article" date="2018" name="PLoS Genet.">
        <title>Population sequencing reveals clonal diversity and ancestral inbreeding in the grapevine cultivar Chardonnay.</title>
        <authorList>
            <person name="Roach M.J."/>
            <person name="Johnson D.L."/>
            <person name="Bohlmann J."/>
            <person name="van Vuuren H.J."/>
            <person name="Jones S.J."/>
            <person name="Pretorius I.S."/>
            <person name="Schmidt S.A."/>
            <person name="Borneman A.R."/>
        </authorList>
    </citation>
    <scope>NUCLEOTIDE SEQUENCE [LARGE SCALE GENOMIC DNA]</scope>
    <source>
        <strain evidence="4">cv. Chardonnay</strain>
        <strain evidence="3">I10V1</strain>
        <tissue evidence="3">Leaf</tissue>
    </source>
</reference>
<evidence type="ECO:0000259" key="1">
    <source>
        <dbReference type="PROSITE" id="PS50222"/>
    </source>
</evidence>
<dbReference type="AlphaFoldDB" id="A0A438GPC1"/>
<name>A0A438GPC1_VITVI</name>
<sequence length="134" mass="15414">MSQKTSVAVLNESTVNDFVQDSDAFEKCVDEQFKMFDSKGIGAVSRADIRRGYGRLMALEYEKQSEEEINSLNDSIFERFDEERNGTLSREQFRRFMKELMLAMARSFGDVPVQVALEHDSMLMKAVEHELSRG</sequence>
<gene>
    <name evidence="3" type="ORF">CK203_055854</name>
    <name evidence="2" type="ORF">CK203_094347</name>
</gene>
<dbReference type="Pfam" id="PF13499">
    <property type="entry name" value="EF-hand_7"/>
    <property type="match status" value="1"/>
</dbReference>
<dbReference type="Gene3D" id="1.10.238.10">
    <property type="entry name" value="EF-hand"/>
    <property type="match status" value="1"/>
</dbReference>
<dbReference type="GO" id="GO:0005509">
    <property type="term" value="F:calcium ion binding"/>
    <property type="evidence" value="ECO:0007669"/>
    <property type="project" value="InterPro"/>
</dbReference>
<organism evidence="3 4">
    <name type="scientific">Vitis vinifera</name>
    <name type="common">Grape</name>
    <dbReference type="NCBI Taxonomy" id="29760"/>
    <lineage>
        <taxon>Eukaryota</taxon>
        <taxon>Viridiplantae</taxon>
        <taxon>Streptophyta</taxon>
        <taxon>Embryophyta</taxon>
        <taxon>Tracheophyta</taxon>
        <taxon>Spermatophyta</taxon>
        <taxon>Magnoliopsida</taxon>
        <taxon>eudicotyledons</taxon>
        <taxon>Gunneridae</taxon>
        <taxon>Pentapetalae</taxon>
        <taxon>rosids</taxon>
        <taxon>Vitales</taxon>
        <taxon>Vitaceae</taxon>
        <taxon>Viteae</taxon>
        <taxon>Vitis</taxon>
    </lineage>
</organism>
<dbReference type="SUPFAM" id="SSF47473">
    <property type="entry name" value="EF-hand"/>
    <property type="match status" value="1"/>
</dbReference>
<dbReference type="PROSITE" id="PS50222">
    <property type="entry name" value="EF_HAND_2"/>
    <property type="match status" value="1"/>
</dbReference>
<comment type="caution">
    <text evidence="3">The sequence shown here is derived from an EMBL/GenBank/DDBJ whole genome shotgun (WGS) entry which is preliminary data.</text>
</comment>